<evidence type="ECO:0000256" key="5">
    <source>
        <dbReference type="ARBA" id="ARBA00023163"/>
    </source>
</evidence>
<feature type="compositionally biased region" description="Low complexity" evidence="7">
    <location>
        <begin position="58"/>
        <end position="79"/>
    </location>
</feature>
<protein>
    <recommendedName>
        <fullName evidence="8">Histone deacetylase complex subunit SAP30 Sin3 binding domain-containing protein</fullName>
    </recommendedName>
</protein>
<gene>
    <name evidence="9" type="ORF">B0I36DRAFT_360804</name>
</gene>
<evidence type="ECO:0000256" key="1">
    <source>
        <dbReference type="ARBA" id="ARBA00004123"/>
    </source>
</evidence>
<dbReference type="RefSeq" id="XP_046015532.1">
    <property type="nucleotide sequence ID" value="XM_046158383.1"/>
</dbReference>
<evidence type="ECO:0000256" key="2">
    <source>
        <dbReference type="ARBA" id="ARBA00006283"/>
    </source>
</evidence>
<sequence>MAPKSKPNHDETKSEGLNGKERNGAASRSTKMSRGASAMGSNHKDKDKDSAGANGDKTSNAAQRSAAATTTSSTAAPLPAVAPPGLQWSTFDRDVLHDYRREYRLDTPTCFSNSYHHWILSRPGIGLRSPTMARRAEYRRQSKDDLAKVVRKHFNGLGIQENDVVVSFLHKVRNPSIARPRRNKLAPHSSPLP</sequence>
<name>A0A9P8YCB8_9PEZI</name>
<comment type="subcellular location">
    <subcellularLocation>
        <location evidence="1">Nucleus</location>
    </subcellularLocation>
</comment>
<proteinExistence type="inferred from homology"/>
<dbReference type="InterPro" id="IPR025718">
    <property type="entry name" value="SAP30_Sin3-bd"/>
</dbReference>
<evidence type="ECO:0000313" key="10">
    <source>
        <dbReference type="Proteomes" id="UP000756346"/>
    </source>
</evidence>
<dbReference type="PANTHER" id="PTHR13286:SF23">
    <property type="entry name" value="HISTONE DEACETYLASE COMPLEX SUBUNIT SAP30 SIN3 BINDING DOMAIN-CONTAINING PROTEIN"/>
    <property type="match status" value="1"/>
</dbReference>
<keyword evidence="6" id="KW-0539">Nucleus</keyword>
<dbReference type="OrthoDB" id="510958at2759"/>
<comment type="caution">
    <text evidence="9">The sequence shown here is derived from an EMBL/GenBank/DDBJ whole genome shotgun (WGS) entry which is preliminary data.</text>
</comment>
<feature type="region of interest" description="Disordered" evidence="7">
    <location>
        <begin position="1"/>
        <end position="87"/>
    </location>
</feature>
<keyword evidence="3" id="KW-0678">Repressor</keyword>
<dbReference type="InterPro" id="IPR024145">
    <property type="entry name" value="His_deAcase_SAP30/SAP30L"/>
</dbReference>
<organism evidence="9 10">
    <name type="scientific">Microdochium trichocladiopsis</name>
    <dbReference type="NCBI Taxonomy" id="1682393"/>
    <lineage>
        <taxon>Eukaryota</taxon>
        <taxon>Fungi</taxon>
        <taxon>Dikarya</taxon>
        <taxon>Ascomycota</taxon>
        <taxon>Pezizomycotina</taxon>
        <taxon>Sordariomycetes</taxon>
        <taxon>Xylariomycetidae</taxon>
        <taxon>Xylariales</taxon>
        <taxon>Microdochiaceae</taxon>
        <taxon>Microdochium</taxon>
    </lineage>
</organism>
<dbReference type="Proteomes" id="UP000756346">
    <property type="component" value="Unassembled WGS sequence"/>
</dbReference>
<evidence type="ECO:0000256" key="3">
    <source>
        <dbReference type="ARBA" id="ARBA00022491"/>
    </source>
</evidence>
<dbReference type="InterPro" id="IPR038291">
    <property type="entry name" value="SAP30_C_sf"/>
</dbReference>
<dbReference type="EMBL" id="JAGTJQ010000003">
    <property type="protein sequence ID" value="KAH7035439.1"/>
    <property type="molecule type" value="Genomic_DNA"/>
</dbReference>
<dbReference type="Pfam" id="PF13867">
    <property type="entry name" value="SAP30_Sin3_bdg"/>
    <property type="match status" value="1"/>
</dbReference>
<dbReference type="AlphaFoldDB" id="A0A9P8YCB8"/>
<feature type="compositionally biased region" description="Basic and acidic residues" evidence="7">
    <location>
        <begin position="7"/>
        <end position="23"/>
    </location>
</feature>
<keyword evidence="10" id="KW-1185">Reference proteome</keyword>
<keyword evidence="4" id="KW-0805">Transcription regulation</keyword>
<evidence type="ECO:0000256" key="4">
    <source>
        <dbReference type="ARBA" id="ARBA00023015"/>
    </source>
</evidence>
<evidence type="ECO:0000256" key="6">
    <source>
        <dbReference type="ARBA" id="ARBA00023242"/>
    </source>
</evidence>
<feature type="domain" description="Histone deacetylase complex subunit SAP30 Sin3 binding" evidence="8">
    <location>
        <begin position="141"/>
        <end position="173"/>
    </location>
</feature>
<evidence type="ECO:0000313" key="9">
    <source>
        <dbReference type="EMBL" id="KAH7035439.1"/>
    </source>
</evidence>
<dbReference type="PANTHER" id="PTHR13286">
    <property type="entry name" value="SAP30"/>
    <property type="match status" value="1"/>
</dbReference>
<keyword evidence="5" id="KW-0804">Transcription</keyword>
<dbReference type="Gene3D" id="6.10.160.20">
    <property type="match status" value="1"/>
</dbReference>
<dbReference type="GeneID" id="70187929"/>
<comment type="similarity">
    <text evidence="2">Belongs to the SAP30 family.</text>
</comment>
<dbReference type="GO" id="GO:0005634">
    <property type="term" value="C:nucleus"/>
    <property type="evidence" value="ECO:0007669"/>
    <property type="project" value="UniProtKB-SubCell"/>
</dbReference>
<evidence type="ECO:0000259" key="8">
    <source>
        <dbReference type="Pfam" id="PF13867"/>
    </source>
</evidence>
<accession>A0A9P8YCB8</accession>
<evidence type="ECO:0000256" key="7">
    <source>
        <dbReference type="SAM" id="MobiDB-lite"/>
    </source>
</evidence>
<reference evidence="9" key="1">
    <citation type="journal article" date="2021" name="Nat. Commun.">
        <title>Genetic determinants of endophytism in the Arabidopsis root mycobiome.</title>
        <authorList>
            <person name="Mesny F."/>
            <person name="Miyauchi S."/>
            <person name="Thiergart T."/>
            <person name="Pickel B."/>
            <person name="Atanasova L."/>
            <person name="Karlsson M."/>
            <person name="Huettel B."/>
            <person name="Barry K.W."/>
            <person name="Haridas S."/>
            <person name="Chen C."/>
            <person name="Bauer D."/>
            <person name="Andreopoulos W."/>
            <person name="Pangilinan J."/>
            <person name="LaButti K."/>
            <person name="Riley R."/>
            <person name="Lipzen A."/>
            <person name="Clum A."/>
            <person name="Drula E."/>
            <person name="Henrissat B."/>
            <person name="Kohler A."/>
            <person name="Grigoriev I.V."/>
            <person name="Martin F.M."/>
            <person name="Hacquard S."/>
        </authorList>
    </citation>
    <scope>NUCLEOTIDE SEQUENCE</scope>
    <source>
        <strain evidence="9">MPI-CAGE-CH-0230</strain>
    </source>
</reference>